<reference evidence="1 2" key="1">
    <citation type="submission" date="2018-12" db="EMBL/GenBank/DDBJ databases">
        <authorList>
            <consortium name="Pathogen Informatics"/>
        </authorList>
    </citation>
    <scope>NUCLEOTIDE SEQUENCE [LARGE SCALE GENOMIC DNA]</scope>
    <source>
        <strain evidence="1 2">NCTC12742</strain>
    </source>
</reference>
<sequence length="138" mass="16376">MKNIIWRFFLPCFLLIIVLKFLYPYLCFWNSNIYLSEFDKTLTVLKKSNGKANQFILDGVVDYKVKNEYLLVLRMVIITNDTSITYTGKYQYWAIKYTTGRKIGPFSQDEFNKFLAQNRLGKNTLSIPDSYHRYPVEP</sequence>
<evidence type="ECO:0000313" key="1">
    <source>
        <dbReference type="EMBL" id="VEJ49063.1"/>
    </source>
</evidence>
<dbReference type="AlphaFoldDB" id="A0A448VH21"/>
<proteinExistence type="predicted"/>
<keyword evidence="2" id="KW-1185">Reference proteome</keyword>
<evidence type="ECO:0000313" key="2">
    <source>
        <dbReference type="Proteomes" id="UP000272771"/>
    </source>
</evidence>
<dbReference type="Proteomes" id="UP000272771">
    <property type="component" value="Chromosome"/>
</dbReference>
<organism evidence="1 2">
    <name type="scientific">Neisseria weaveri</name>
    <dbReference type="NCBI Taxonomy" id="28091"/>
    <lineage>
        <taxon>Bacteria</taxon>
        <taxon>Pseudomonadati</taxon>
        <taxon>Pseudomonadota</taxon>
        <taxon>Betaproteobacteria</taxon>
        <taxon>Neisseriales</taxon>
        <taxon>Neisseriaceae</taxon>
        <taxon>Neisseria</taxon>
    </lineage>
</organism>
<protein>
    <submittedName>
        <fullName evidence="1">Uncharacterized protein</fullName>
    </submittedName>
</protein>
<gene>
    <name evidence="1" type="ORF">NCTC12742_00011</name>
</gene>
<dbReference type="OrthoDB" id="9939855at2"/>
<dbReference type="RefSeq" id="WP_040669428.1">
    <property type="nucleotide sequence ID" value="NZ_CAUJRG010000024.1"/>
</dbReference>
<dbReference type="EMBL" id="LR134533">
    <property type="protein sequence ID" value="VEJ49063.1"/>
    <property type="molecule type" value="Genomic_DNA"/>
</dbReference>
<accession>A0A448VH21</accession>
<name>A0A448VH21_9NEIS</name>